<feature type="domain" description="Cyclic nucleotide-binding" evidence="1">
    <location>
        <begin position="15"/>
        <end position="115"/>
    </location>
</feature>
<protein>
    <submittedName>
        <fullName evidence="2">Crp/Fnr family transcriptional regulator</fullName>
    </submittedName>
</protein>
<dbReference type="SMART" id="SM00100">
    <property type="entry name" value="cNMP"/>
    <property type="match status" value="1"/>
</dbReference>
<dbReference type="InterPro" id="IPR014710">
    <property type="entry name" value="RmlC-like_jellyroll"/>
</dbReference>
<accession>A0A9D2AY50</accession>
<dbReference type="Pfam" id="PF00027">
    <property type="entry name" value="cNMP_binding"/>
    <property type="match status" value="1"/>
</dbReference>
<dbReference type="AlphaFoldDB" id="A0A9D2AY50"/>
<dbReference type="Gene3D" id="2.60.120.10">
    <property type="entry name" value="Jelly Rolls"/>
    <property type="match status" value="1"/>
</dbReference>
<reference evidence="2" key="1">
    <citation type="journal article" date="2021" name="PeerJ">
        <title>Extensive microbial diversity within the chicken gut microbiome revealed by metagenomics and culture.</title>
        <authorList>
            <person name="Gilroy R."/>
            <person name="Ravi A."/>
            <person name="Getino M."/>
            <person name="Pursley I."/>
            <person name="Horton D.L."/>
            <person name="Alikhan N.F."/>
            <person name="Baker D."/>
            <person name="Gharbi K."/>
            <person name="Hall N."/>
            <person name="Watson M."/>
            <person name="Adriaenssens E.M."/>
            <person name="Foster-Nyarko E."/>
            <person name="Jarju S."/>
            <person name="Secka A."/>
            <person name="Antonio M."/>
            <person name="Oren A."/>
            <person name="Chaudhuri R.R."/>
            <person name="La Ragione R."/>
            <person name="Hildebrand F."/>
            <person name="Pallen M.J."/>
        </authorList>
    </citation>
    <scope>NUCLEOTIDE SEQUENCE</scope>
    <source>
        <strain evidence="2">1719</strain>
    </source>
</reference>
<dbReference type="EMBL" id="DXEZ01000118">
    <property type="protein sequence ID" value="HIX54203.1"/>
    <property type="molecule type" value="Genomic_DNA"/>
</dbReference>
<dbReference type="InterPro" id="IPR018490">
    <property type="entry name" value="cNMP-bd_dom_sf"/>
</dbReference>
<dbReference type="InterPro" id="IPR000595">
    <property type="entry name" value="cNMP-bd_dom"/>
</dbReference>
<gene>
    <name evidence="2" type="ORF">H9853_04200</name>
</gene>
<dbReference type="CDD" id="cd00038">
    <property type="entry name" value="CAP_ED"/>
    <property type="match status" value="1"/>
</dbReference>
<reference evidence="2" key="2">
    <citation type="submission" date="2021-04" db="EMBL/GenBank/DDBJ databases">
        <authorList>
            <person name="Gilroy R."/>
        </authorList>
    </citation>
    <scope>NUCLEOTIDE SEQUENCE</scope>
    <source>
        <strain evidence="2">1719</strain>
    </source>
</reference>
<dbReference type="Proteomes" id="UP000824156">
    <property type="component" value="Unassembled WGS sequence"/>
</dbReference>
<organism evidence="2 3">
    <name type="scientific">Candidatus Sphingobacterium stercoripullorum</name>
    <dbReference type="NCBI Taxonomy" id="2838759"/>
    <lineage>
        <taxon>Bacteria</taxon>
        <taxon>Pseudomonadati</taxon>
        <taxon>Bacteroidota</taxon>
        <taxon>Sphingobacteriia</taxon>
        <taxon>Sphingobacteriales</taxon>
        <taxon>Sphingobacteriaceae</taxon>
        <taxon>Sphingobacterium</taxon>
    </lineage>
</organism>
<evidence type="ECO:0000313" key="2">
    <source>
        <dbReference type="EMBL" id="HIX54203.1"/>
    </source>
</evidence>
<sequence length="193" mass="22726">MPKRTLHHAYQHPMLSKQDVEAICDEHTLEDYPKGHILLKEGQISNEYFIVQEGLVRSYVYNYQGEDITTGFAKEKDILIEVASIFARVPTREYMQCLTDVKLWRIGFQDFEKLFDLYPAFREWGRAWMSRELYKNKNRATEMITLPATERYLQLLENHPQVVLQSPLKYIASYLGVTDTSLSRIRKEIADTK</sequence>
<proteinExistence type="predicted"/>
<dbReference type="PROSITE" id="PS50042">
    <property type="entry name" value="CNMP_BINDING_3"/>
    <property type="match status" value="1"/>
</dbReference>
<evidence type="ECO:0000259" key="1">
    <source>
        <dbReference type="PROSITE" id="PS50042"/>
    </source>
</evidence>
<dbReference type="SUPFAM" id="SSF51206">
    <property type="entry name" value="cAMP-binding domain-like"/>
    <property type="match status" value="1"/>
</dbReference>
<evidence type="ECO:0000313" key="3">
    <source>
        <dbReference type="Proteomes" id="UP000824156"/>
    </source>
</evidence>
<name>A0A9D2AY50_9SPHI</name>
<comment type="caution">
    <text evidence="2">The sequence shown here is derived from an EMBL/GenBank/DDBJ whole genome shotgun (WGS) entry which is preliminary data.</text>
</comment>